<dbReference type="SUPFAM" id="SSF55729">
    <property type="entry name" value="Acyl-CoA N-acyltransferases (Nat)"/>
    <property type="match status" value="1"/>
</dbReference>
<evidence type="ECO:0000256" key="2">
    <source>
        <dbReference type="ARBA" id="ARBA00023315"/>
    </source>
</evidence>
<dbReference type="EMBL" id="JAGGJU010000004">
    <property type="protein sequence ID" value="MBP1850288.1"/>
    <property type="molecule type" value="Genomic_DNA"/>
</dbReference>
<proteinExistence type="inferred from homology"/>
<dbReference type="PROSITE" id="PS51186">
    <property type="entry name" value="GNAT"/>
    <property type="match status" value="1"/>
</dbReference>
<evidence type="ECO:0000256" key="3">
    <source>
        <dbReference type="ARBA" id="ARBA00038502"/>
    </source>
</evidence>
<name>A0ABS4DX64_9HYPH</name>
<keyword evidence="6" id="KW-1185">Reference proteome</keyword>
<accession>A0ABS4DX64</accession>
<dbReference type="InterPro" id="IPR016181">
    <property type="entry name" value="Acyl_CoA_acyltransferase"/>
</dbReference>
<dbReference type="InterPro" id="IPR051531">
    <property type="entry name" value="N-acetyltransferase"/>
</dbReference>
<protein>
    <submittedName>
        <fullName evidence="5">Ribosomal-protein-alanine N-acetyltransferase</fullName>
        <ecNumber evidence="5">2.3.1.267</ecNumber>
    </submittedName>
</protein>
<keyword evidence="1 5" id="KW-0808">Transferase</keyword>
<dbReference type="Pfam" id="PF13302">
    <property type="entry name" value="Acetyltransf_3"/>
    <property type="match status" value="1"/>
</dbReference>
<dbReference type="Gene3D" id="3.40.630.30">
    <property type="match status" value="1"/>
</dbReference>
<comment type="caution">
    <text evidence="5">The sequence shown here is derived from an EMBL/GenBank/DDBJ whole genome shotgun (WGS) entry which is preliminary data.</text>
</comment>
<comment type="similarity">
    <text evidence="3">Belongs to the acetyltransferase family. RimJ subfamily.</text>
</comment>
<evidence type="ECO:0000313" key="6">
    <source>
        <dbReference type="Proteomes" id="UP000759443"/>
    </source>
</evidence>
<evidence type="ECO:0000256" key="1">
    <source>
        <dbReference type="ARBA" id="ARBA00022679"/>
    </source>
</evidence>
<evidence type="ECO:0000259" key="4">
    <source>
        <dbReference type="PROSITE" id="PS51186"/>
    </source>
</evidence>
<gene>
    <name evidence="5" type="ORF">J2Z17_001722</name>
</gene>
<dbReference type="InterPro" id="IPR000182">
    <property type="entry name" value="GNAT_dom"/>
</dbReference>
<dbReference type="EC" id="2.3.1.267" evidence="5"/>
<sequence length="204" mass="23270">MARSVFHFLSRRPETPDLGNATYRLRLPQMSDFDAWRRLRVESRDFLQPWEPSWRPDEFTSHSFRARVQRNEQEYQSGAAVPLFIFERSSGGLLGGLTIGLIRRGAAQACMIGYWMGAPHAGKGHMFAALAIAKPYIFGELQLHRIEAACIPDNVKSMRLLQRSGFKTEGLLRQYLKINGAWRDHQLFALLSTDVSLNGDTRCE</sequence>
<keyword evidence="2 5" id="KW-0012">Acyltransferase</keyword>
<dbReference type="PANTHER" id="PTHR43792:SF8">
    <property type="entry name" value="[RIBOSOMAL PROTEIN US5]-ALANINE N-ACETYLTRANSFERASE"/>
    <property type="match status" value="1"/>
</dbReference>
<feature type="domain" description="N-acetyltransferase" evidence="4">
    <location>
        <begin position="23"/>
        <end position="189"/>
    </location>
</feature>
<dbReference type="RefSeq" id="WP_209943911.1">
    <property type="nucleotide sequence ID" value="NZ_JAGGJU010000004.1"/>
</dbReference>
<dbReference type="PANTHER" id="PTHR43792">
    <property type="entry name" value="GNAT FAMILY, PUTATIVE (AFU_ORTHOLOGUE AFUA_3G00765)-RELATED-RELATED"/>
    <property type="match status" value="1"/>
</dbReference>
<evidence type="ECO:0000313" key="5">
    <source>
        <dbReference type="EMBL" id="MBP1850288.1"/>
    </source>
</evidence>
<dbReference type="Proteomes" id="UP000759443">
    <property type="component" value="Unassembled WGS sequence"/>
</dbReference>
<organism evidence="5 6">
    <name type="scientific">Rhizobium halophytocola</name>
    <dbReference type="NCBI Taxonomy" id="735519"/>
    <lineage>
        <taxon>Bacteria</taxon>
        <taxon>Pseudomonadati</taxon>
        <taxon>Pseudomonadota</taxon>
        <taxon>Alphaproteobacteria</taxon>
        <taxon>Hyphomicrobiales</taxon>
        <taxon>Rhizobiaceae</taxon>
        <taxon>Rhizobium/Agrobacterium group</taxon>
        <taxon>Rhizobium</taxon>
    </lineage>
</organism>
<dbReference type="GO" id="GO:0008999">
    <property type="term" value="F:protein-N-terminal-alanine acetyltransferase activity"/>
    <property type="evidence" value="ECO:0007669"/>
    <property type="project" value="UniProtKB-EC"/>
</dbReference>
<reference evidence="5 6" key="1">
    <citation type="submission" date="2021-03" db="EMBL/GenBank/DDBJ databases">
        <title>Genomic Encyclopedia of Type Strains, Phase IV (KMG-IV): sequencing the most valuable type-strain genomes for metagenomic binning, comparative biology and taxonomic classification.</title>
        <authorList>
            <person name="Goeker M."/>
        </authorList>
    </citation>
    <scope>NUCLEOTIDE SEQUENCE [LARGE SCALE GENOMIC DNA]</scope>
    <source>
        <strain evidence="5 6">DSM 21600</strain>
    </source>
</reference>